<protein>
    <submittedName>
        <fullName evidence="1">Uncharacterized protein</fullName>
    </submittedName>
</protein>
<evidence type="ECO:0000313" key="2">
    <source>
        <dbReference type="Proteomes" id="UP001296873"/>
    </source>
</evidence>
<dbReference type="EMBL" id="NRRL01000083">
    <property type="protein sequence ID" value="MBK1670241.1"/>
    <property type="molecule type" value="Genomic_DNA"/>
</dbReference>
<name>A0ABS1DJR8_9PROT</name>
<dbReference type="InterPro" id="IPR045389">
    <property type="entry name" value="DUF6522"/>
</dbReference>
<gene>
    <name evidence="1" type="ORF">CKO28_19615</name>
</gene>
<keyword evidence="2" id="KW-1185">Reference proteome</keyword>
<dbReference type="RefSeq" id="WP_200342598.1">
    <property type="nucleotide sequence ID" value="NZ_NRRL01000083.1"/>
</dbReference>
<accession>A0ABS1DJR8</accession>
<organism evidence="1 2">
    <name type="scientific">Rhodovibrio sodomensis</name>
    <dbReference type="NCBI Taxonomy" id="1088"/>
    <lineage>
        <taxon>Bacteria</taxon>
        <taxon>Pseudomonadati</taxon>
        <taxon>Pseudomonadota</taxon>
        <taxon>Alphaproteobacteria</taxon>
        <taxon>Rhodospirillales</taxon>
        <taxon>Rhodovibrionaceae</taxon>
        <taxon>Rhodovibrio</taxon>
    </lineage>
</organism>
<sequence length="110" mass="11848">MTRLPDGSVTGRGEDGDLTVDAQVLAPRLGLSVAKLKAEMRRGIVYSRVERGEGADAGYWRITVTYRQHAVRVLVAPDGAAYHLPAPSPDTRVRSEPPLVALARRVGGQT</sequence>
<comment type="caution">
    <text evidence="1">The sequence shown here is derived from an EMBL/GenBank/DDBJ whole genome shotgun (WGS) entry which is preliminary data.</text>
</comment>
<evidence type="ECO:0000313" key="1">
    <source>
        <dbReference type="EMBL" id="MBK1670241.1"/>
    </source>
</evidence>
<reference evidence="1 2" key="1">
    <citation type="journal article" date="2020" name="Microorganisms">
        <title>Osmotic Adaptation and Compatible Solute Biosynthesis of Phototrophic Bacteria as Revealed from Genome Analyses.</title>
        <authorList>
            <person name="Imhoff J.F."/>
            <person name="Rahn T."/>
            <person name="Kunzel S."/>
            <person name="Keller A."/>
            <person name="Neulinger S.C."/>
        </authorList>
    </citation>
    <scope>NUCLEOTIDE SEQUENCE [LARGE SCALE GENOMIC DNA]</scope>
    <source>
        <strain evidence="1 2">DSM 9895</strain>
    </source>
</reference>
<dbReference type="Proteomes" id="UP001296873">
    <property type="component" value="Unassembled WGS sequence"/>
</dbReference>
<dbReference type="Pfam" id="PF20132">
    <property type="entry name" value="DUF6522"/>
    <property type="match status" value="1"/>
</dbReference>
<proteinExistence type="predicted"/>